<organism evidence="2 3">
    <name type="scientific">Jiangella asiatica</name>
    <dbReference type="NCBI Taxonomy" id="2530372"/>
    <lineage>
        <taxon>Bacteria</taxon>
        <taxon>Bacillati</taxon>
        <taxon>Actinomycetota</taxon>
        <taxon>Actinomycetes</taxon>
        <taxon>Jiangellales</taxon>
        <taxon>Jiangellaceae</taxon>
        <taxon>Jiangella</taxon>
    </lineage>
</organism>
<reference evidence="2 3" key="1">
    <citation type="submission" date="2019-03" db="EMBL/GenBank/DDBJ databases">
        <title>Draft genome sequences of novel Actinobacteria.</title>
        <authorList>
            <person name="Sahin N."/>
            <person name="Ay H."/>
            <person name="Saygin H."/>
        </authorList>
    </citation>
    <scope>NUCLEOTIDE SEQUENCE [LARGE SCALE GENOMIC DNA]</scope>
    <source>
        <strain evidence="2 3">5K138</strain>
    </source>
</reference>
<dbReference type="InterPro" id="IPR000182">
    <property type="entry name" value="GNAT_dom"/>
</dbReference>
<dbReference type="OrthoDB" id="3173333at2"/>
<dbReference type="PANTHER" id="PTHR43072">
    <property type="entry name" value="N-ACETYLTRANSFERASE"/>
    <property type="match status" value="1"/>
</dbReference>
<comment type="caution">
    <text evidence="2">The sequence shown here is derived from an EMBL/GenBank/DDBJ whole genome shotgun (WGS) entry which is preliminary data.</text>
</comment>
<evidence type="ECO:0000313" key="3">
    <source>
        <dbReference type="Proteomes" id="UP000294739"/>
    </source>
</evidence>
<proteinExistence type="predicted"/>
<protein>
    <submittedName>
        <fullName evidence="2">N-acetyltransferase family protein</fullName>
    </submittedName>
</protein>
<dbReference type="InParanoid" id="A0A4R5DFP9"/>
<feature type="domain" description="N-acetyltransferase" evidence="1">
    <location>
        <begin position="4"/>
        <end position="167"/>
    </location>
</feature>
<dbReference type="InterPro" id="IPR016181">
    <property type="entry name" value="Acyl_CoA_acyltransferase"/>
</dbReference>
<dbReference type="GO" id="GO:0016747">
    <property type="term" value="F:acyltransferase activity, transferring groups other than amino-acyl groups"/>
    <property type="evidence" value="ECO:0007669"/>
    <property type="project" value="InterPro"/>
</dbReference>
<gene>
    <name evidence="2" type="ORF">E1269_14245</name>
</gene>
<dbReference type="AlphaFoldDB" id="A0A4R5DFP9"/>
<evidence type="ECO:0000259" key="1">
    <source>
        <dbReference type="PROSITE" id="PS51186"/>
    </source>
</evidence>
<dbReference type="PANTHER" id="PTHR43072:SF8">
    <property type="entry name" value="ACYLTRANSFERASE FABY-RELATED"/>
    <property type="match status" value="1"/>
</dbReference>
<keyword evidence="2" id="KW-0808">Transferase</keyword>
<dbReference type="SUPFAM" id="SSF55729">
    <property type="entry name" value="Acyl-CoA N-acyltransferases (Nat)"/>
    <property type="match status" value="1"/>
</dbReference>
<name>A0A4R5DFP9_9ACTN</name>
<dbReference type="Pfam" id="PF00583">
    <property type="entry name" value="Acetyltransf_1"/>
    <property type="match status" value="1"/>
</dbReference>
<sequence>MRTATVRAAGVSDLDAVAAIFTHYVLHSVATFENVPPTVADWERKLSDLAARGLPFLVADLDDTVAGYAYAAPWRPKPAYQHTVENTIYLDPRFTGRGVGRTLLTALLERCADAGVRQVVAVIADSGSAASERLHRALGFDDAGRLTDVGHKHGRWIDTLLLQRPLMLPE</sequence>
<dbReference type="CDD" id="cd04301">
    <property type="entry name" value="NAT_SF"/>
    <property type="match status" value="1"/>
</dbReference>
<dbReference type="Proteomes" id="UP000294739">
    <property type="component" value="Unassembled WGS sequence"/>
</dbReference>
<accession>A0A4R5DFP9</accession>
<evidence type="ECO:0000313" key="2">
    <source>
        <dbReference type="EMBL" id="TDE09475.1"/>
    </source>
</evidence>
<keyword evidence="3" id="KW-1185">Reference proteome</keyword>
<dbReference type="PROSITE" id="PS51186">
    <property type="entry name" value="GNAT"/>
    <property type="match status" value="1"/>
</dbReference>
<dbReference type="RefSeq" id="WP_131895560.1">
    <property type="nucleotide sequence ID" value="NZ_SMKZ01000018.1"/>
</dbReference>
<dbReference type="Gene3D" id="3.40.630.30">
    <property type="match status" value="1"/>
</dbReference>
<dbReference type="EMBL" id="SMKZ01000018">
    <property type="protein sequence ID" value="TDE09475.1"/>
    <property type="molecule type" value="Genomic_DNA"/>
</dbReference>